<keyword evidence="2" id="KW-1283">Bacterial microcompartment</keyword>
<dbReference type="SUPFAM" id="SSF143414">
    <property type="entry name" value="CcmK-like"/>
    <property type="match status" value="1"/>
</dbReference>
<name>A0A1G5KVN5_9FIRM</name>
<organism evidence="5 6">
    <name type="scientific">Alkaliphilus peptidifermentans DSM 18978</name>
    <dbReference type="NCBI Taxonomy" id="1120976"/>
    <lineage>
        <taxon>Bacteria</taxon>
        <taxon>Bacillati</taxon>
        <taxon>Bacillota</taxon>
        <taxon>Clostridia</taxon>
        <taxon>Peptostreptococcales</taxon>
        <taxon>Natronincolaceae</taxon>
        <taxon>Alkaliphilus</taxon>
    </lineage>
</organism>
<evidence type="ECO:0000256" key="2">
    <source>
        <dbReference type="ARBA" id="ARBA00024446"/>
    </source>
</evidence>
<dbReference type="PANTHER" id="PTHR33941:SF11">
    <property type="entry name" value="BACTERIAL MICROCOMPARTMENT SHELL PROTEIN PDUJ"/>
    <property type="match status" value="1"/>
</dbReference>
<dbReference type="OrthoDB" id="9812608at2"/>
<dbReference type="STRING" id="1120976.SAMN03080606_03811"/>
<comment type="similarity">
    <text evidence="3">Belongs to the bacterial microcompartments protein family.</text>
</comment>
<gene>
    <name evidence="5" type="ORF">SAMN03080606_03811</name>
</gene>
<dbReference type="PANTHER" id="PTHR33941">
    <property type="entry name" value="PROPANEDIOL UTILIZATION PROTEIN PDUA"/>
    <property type="match status" value="1"/>
</dbReference>
<proteinExistence type="inferred from homology"/>
<evidence type="ECO:0000313" key="6">
    <source>
        <dbReference type="Proteomes" id="UP000198636"/>
    </source>
</evidence>
<dbReference type="Pfam" id="PF00936">
    <property type="entry name" value="BMC"/>
    <property type="match status" value="1"/>
</dbReference>
<dbReference type="AlphaFoldDB" id="A0A1G5KVN5"/>
<reference evidence="5 6" key="1">
    <citation type="submission" date="2016-10" db="EMBL/GenBank/DDBJ databases">
        <authorList>
            <person name="de Groot N.N."/>
        </authorList>
    </citation>
    <scope>NUCLEOTIDE SEQUENCE [LARGE SCALE GENOMIC DNA]</scope>
    <source>
        <strain evidence="5 6">DSM 18978</strain>
    </source>
</reference>
<evidence type="ECO:0000313" key="5">
    <source>
        <dbReference type="EMBL" id="SCZ04665.1"/>
    </source>
</evidence>
<dbReference type="InterPro" id="IPR037233">
    <property type="entry name" value="CcmK-like_sf"/>
</dbReference>
<dbReference type="Gene3D" id="3.30.70.1710">
    <property type="match status" value="1"/>
</dbReference>
<evidence type="ECO:0000256" key="3">
    <source>
        <dbReference type="PROSITE-ProRule" id="PRU01278"/>
    </source>
</evidence>
<comment type="subcellular location">
    <subcellularLocation>
        <location evidence="1">Bacterial microcompartment</location>
    </subcellularLocation>
</comment>
<dbReference type="GO" id="GO:0031469">
    <property type="term" value="C:bacterial microcompartment"/>
    <property type="evidence" value="ECO:0007669"/>
    <property type="project" value="UniProtKB-SubCell"/>
</dbReference>
<accession>A0A1G5KVN5</accession>
<protein>
    <submittedName>
        <fullName evidence="5">BMC domain-containing protein</fullName>
    </submittedName>
</protein>
<evidence type="ECO:0000256" key="1">
    <source>
        <dbReference type="ARBA" id="ARBA00024322"/>
    </source>
</evidence>
<dbReference type="EMBL" id="FMUS01000032">
    <property type="protein sequence ID" value="SCZ04665.1"/>
    <property type="molecule type" value="Genomic_DNA"/>
</dbReference>
<feature type="domain" description="BMC" evidence="4">
    <location>
        <begin position="4"/>
        <end position="88"/>
    </location>
</feature>
<dbReference type="PROSITE" id="PS51930">
    <property type="entry name" value="BMC_2"/>
    <property type="match status" value="1"/>
</dbReference>
<evidence type="ECO:0000259" key="4">
    <source>
        <dbReference type="PROSITE" id="PS51930"/>
    </source>
</evidence>
<dbReference type="SMART" id="SM00877">
    <property type="entry name" value="BMC"/>
    <property type="match status" value="1"/>
</dbReference>
<dbReference type="RefSeq" id="WP_091546836.1">
    <property type="nucleotide sequence ID" value="NZ_FMUS01000032.1"/>
</dbReference>
<dbReference type="Proteomes" id="UP000198636">
    <property type="component" value="Unassembled WGS sequence"/>
</dbReference>
<dbReference type="CDD" id="cd07045">
    <property type="entry name" value="BMC_CcmK_like"/>
    <property type="match status" value="1"/>
</dbReference>
<keyword evidence="6" id="KW-1185">Reference proteome</keyword>
<dbReference type="InterPro" id="IPR050575">
    <property type="entry name" value="BMC_shell"/>
</dbReference>
<sequence>MKQALGFIETRSLVAAIQAADTMVKSADVTIADFNYVGSGIVAVVVAGEVAAVQAAVANGIETASEIAEIISSNVIARPHDEVDKLLVPHHN</sequence>
<dbReference type="InterPro" id="IPR000249">
    <property type="entry name" value="BMC_dom"/>
</dbReference>
<dbReference type="InterPro" id="IPR044872">
    <property type="entry name" value="CcmK/CsoS1_BMC"/>
</dbReference>